<keyword evidence="3" id="KW-1185">Reference proteome</keyword>
<dbReference type="Pfam" id="PF07876">
    <property type="entry name" value="Dabb"/>
    <property type="match status" value="1"/>
</dbReference>
<name>A0A919PGI6_9ACTN</name>
<dbReference type="SMART" id="SM00886">
    <property type="entry name" value="Dabb"/>
    <property type="match status" value="1"/>
</dbReference>
<dbReference type="RefSeq" id="WP_203844054.1">
    <property type="nucleotide sequence ID" value="NZ_BAAAVW010000003.1"/>
</dbReference>
<dbReference type="SUPFAM" id="SSF54909">
    <property type="entry name" value="Dimeric alpha+beta barrel"/>
    <property type="match status" value="1"/>
</dbReference>
<reference evidence="2" key="1">
    <citation type="submission" date="2021-01" db="EMBL/GenBank/DDBJ databases">
        <title>Whole genome shotgun sequence of Dactylosporangium siamense NBRC 106093.</title>
        <authorList>
            <person name="Komaki H."/>
            <person name="Tamura T."/>
        </authorList>
    </citation>
    <scope>NUCLEOTIDE SEQUENCE</scope>
    <source>
        <strain evidence="2">NBRC 106093</strain>
    </source>
</reference>
<proteinExistence type="predicted"/>
<dbReference type="PROSITE" id="PS51502">
    <property type="entry name" value="S_R_A_B_BARREL"/>
    <property type="match status" value="1"/>
</dbReference>
<evidence type="ECO:0000259" key="1">
    <source>
        <dbReference type="PROSITE" id="PS51502"/>
    </source>
</evidence>
<feature type="domain" description="Stress-response A/B barrel" evidence="1">
    <location>
        <begin position="2"/>
        <end position="97"/>
    </location>
</feature>
<evidence type="ECO:0000313" key="3">
    <source>
        <dbReference type="Proteomes" id="UP000660611"/>
    </source>
</evidence>
<accession>A0A919PGI6</accession>
<dbReference type="InterPro" id="IPR011008">
    <property type="entry name" value="Dimeric_a/b-barrel"/>
</dbReference>
<protein>
    <recommendedName>
        <fullName evidence="1">Stress-response A/B barrel domain-containing protein</fullName>
    </recommendedName>
</protein>
<dbReference type="Proteomes" id="UP000660611">
    <property type="component" value="Unassembled WGS sequence"/>
</dbReference>
<evidence type="ECO:0000313" key="2">
    <source>
        <dbReference type="EMBL" id="GIG42170.1"/>
    </source>
</evidence>
<dbReference type="AlphaFoldDB" id="A0A919PGI6"/>
<gene>
    <name evidence="2" type="ORF">Dsi01nite_002110</name>
</gene>
<dbReference type="Gene3D" id="3.30.70.100">
    <property type="match status" value="1"/>
</dbReference>
<dbReference type="EMBL" id="BONQ01000004">
    <property type="protein sequence ID" value="GIG42170.1"/>
    <property type="molecule type" value="Genomic_DNA"/>
</dbReference>
<sequence length="103" mass="11454">MFIHSVYFTLRPDLTPAEHDQFLAGARSLLTIRSVAGGSLGRPADTDRPVIDRGYSYGLVLSFPDRAAHDDYQSDPVHDAFRDGCGTLWSQVRVFDVDTALLR</sequence>
<organism evidence="2 3">
    <name type="scientific">Dactylosporangium siamense</name>
    <dbReference type="NCBI Taxonomy" id="685454"/>
    <lineage>
        <taxon>Bacteria</taxon>
        <taxon>Bacillati</taxon>
        <taxon>Actinomycetota</taxon>
        <taxon>Actinomycetes</taxon>
        <taxon>Micromonosporales</taxon>
        <taxon>Micromonosporaceae</taxon>
        <taxon>Dactylosporangium</taxon>
    </lineage>
</organism>
<dbReference type="InterPro" id="IPR013097">
    <property type="entry name" value="Dabb"/>
</dbReference>
<comment type="caution">
    <text evidence="2">The sequence shown here is derived from an EMBL/GenBank/DDBJ whole genome shotgun (WGS) entry which is preliminary data.</text>
</comment>